<dbReference type="Pfam" id="PF00072">
    <property type="entry name" value="Response_reg"/>
    <property type="match status" value="2"/>
</dbReference>
<dbReference type="Gene3D" id="3.30.450.20">
    <property type="entry name" value="PAS domain"/>
    <property type="match status" value="1"/>
</dbReference>
<dbReference type="InterPro" id="IPR005467">
    <property type="entry name" value="His_kinase_dom"/>
</dbReference>
<dbReference type="InterPro" id="IPR003661">
    <property type="entry name" value="HisK_dim/P_dom"/>
</dbReference>
<keyword evidence="3 4" id="KW-0597">Phosphoprotein</keyword>
<dbReference type="Gene3D" id="3.30.565.10">
    <property type="entry name" value="Histidine kinase-like ATPase, C-terminal domain"/>
    <property type="match status" value="1"/>
</dbReference>
<dbReference type="InterPro" id="IPR000014">
    <property type="entry name" value="PAS"/>
</dbReference>
<proteinExistence type="predicted"/>
<comment type="caution">
    <text evidence="8">The sequence shown here is derived from an EMBL/GenBank/DDBJ whole genome shotgun (WGS) entry which is preliminary data.</text>
</comment>
<evidence type="ECO:0000313" key="9">
    <source>
        <dbReference type="Proteomes" id="UP000503640"/>
    </source>
</evidence>
<dbReference type="SMART" id="SM00387">
    <property type="entry name" value="HATPase_c"/>
    <property type="match status" value="1"/>
</dbReference>
<dbReference type="PROSITE" id="PS50109">
    <property type="entry name" value="HIS_KIN"/>
    <property type="match status" value="1"/>
</dbReference>
<dbReference type="GO" id="GO:0000155">
    <property type="term" value="F:phosphorelay sensor kinase activity"/>
    <property type="evidence" value="ECO:0007669"/>
    <property type="project" value="InterPro"/>
</dbReference>
<evidence type="ECO:0000259" key="5">
    <source>
        <dbReference type="PROSITE" id="PS50109"/>
    </source>
</evidence>
<dbReference type="InterPro" id="IPR011006">
    <property type="entry name" value="CheY-like_superfamily"/>
</dbReference>
<evidence type="ECO:0000259" key="7">
    <source>
        <dbReference type="PROSITE" id="PS50112"/>
    </source>
</evidence>
<gene>
    <name evidence="8" type="ORF">AMYX_01420</name>
</gene>
<organism evidence="8 9">
    <name type="scientific">Anaeromyxobacter diazotrophicus</name>
    <dbReference type="NCBI Taxonomy" id="2590199"/>
    <lineage>
        <taxon>Bacteria</taxon>
        <taxon>Pseudomonadati</taxon>
        <taxon>Myxococcota</taxon>
        <taxon>Myxococcia</taxon>
        <taxon>Myxococcales</taxon>
        <taxon>Cystobacterineae</taxon>
        <taxon>Anaeromyxobacteraceae</taxon>
        <taxon>Anaeromyxobacter</taxon>
    </lineage>
</organism>
<dbReference type="AlphaFoldDB" id="A0A7I9VG80"/>
<feature type="domain" description="Response regulatory" evidence="6">
    <location>
        <begin position="133"/>
        <end position="248"/>
    </location>
</feature>
<dbReference type="InterPro" id="IPR013656">
    <property type="entry name" value="PAS_4"/>
</dbReference>
<dbReference type="SMART" id="SM00448">
    <property type="entry name" value="REC"/>
    <property type="match status" value="3"/>
</dbReference>
<dbReference type="InterPro" id="IPR004358">
    <property type="entry name" value="Sig_transdc_His_kin-like_C"/>
</dbReference>
<accession>A0A7I9VG80</accession>
<dbReference type="PROSITE" id="PS50112">
    <property type="entry name" value="PAS"/>
    <property type="match status" value="1"/>
</dbReference>
<dbReference type="InterPro" id="IPR036890">
    <property type="entry name" value="HATPase_C_sf"/>
</dbReference>
<evidence type="ECO:0000256" key="4">
    <source>
        <dbReference type="PROSITE-ProRule" id="PRU00169"/>
    </source>
</evidence>
<feature type="modified residue" description="4-aspartylphosphate" evidence="4">
    <location>
        <position position="317"/>
    </location>
</feature>
<feature type="domain" description="Response regulatory" evidence="6">
    <location>
        <begin position="3"/>
        <end position="119"/>
    </location>
</feature>
<dbReference type="PANTHER" id="PTHR43547:SF2">
    <property type="entry name" value="HYBRID SIGNAL TRANSDUCTION HISTIDINE KINASE C"/>
    <property type="match status" value="1"/>
</dbReference>
<dbReference type="EC" id="2.7.13.3" evidence="2"/>
<dbReference type="RefSeq" id="WP_176062204.1">
    <property type="nucleotide sequence ID" value="NZ_BJTG01000001.1"/>
</dbReference>
<dbReference type="CDD" id="cd00082">
    <property type="entry name" value="HisKA"/>
    <property type="match status" value="1"/>
</dbReference>
<evidence type="ECO:0000256" key="1">
    <source>
        <dbReference type="ARBA" id="ARBA00000085"/>
    </source>
</evidence>
<comment type="catalytic activity">
    <reaction evidence="1">
        <text>ATP + protein L-histidine = ADP + protein N-phospho-L-histidine.</text>
        <dbReference type="EC" id="2.7.13.3"/>
    </reaction>
</comment>
<keyword evidence="9" id="KW-1185">Reference proteome</keyword>
<dbReference type="PANTHER" id="PTHR43547">
    <property type="entry name" value="TWO-COMPONENT HISTIDINE KINASE"/>
    <property type="match status" value="1"/>
</dbReference>
<name>A0A7I9VG80_9BACT</name>
<protein>
    <recommendedName>
        <fullName evidence="2">histidine kinase</fullName>
        <ecNumber evidence="2">2.7.13.3</ecNumber>
    </recommendedName>
</protein>
<dbReference type="SUPFAM" id="SSF55785">
    <property type="entry name" value="PYP-like sensor domain (PAS domain)"/>
    <property type="match status" value="1"/>
</dbReference>
<dbReference type="SUPFAM" id="SSF55874">
    <property type="entry name" value="ATPase domain of HSP90 chaperone/DNA topoisomerase II/histidine kinase"/>
    <property type="match status" value="1"/>
</dbReference>
<dbReference type="Pfam" id="PF00512">
    <property type="entry name" value="HisKA"/>
    <property type="match status" value="1"/>
</dbReference>
<dbReference type="NCBIfam" id="TIGR00229">
    <property type="entry name" value="sensory_box"/>
    <property type="match status" value="1"/>
</dbReference>
<dbReference type="Pfam" id="PF02518">
    <property type="entry name" value="HATPase_c"/>
    <property type="match status" value="1"/>
</dbReference>
<reference evidence="9" key="1">
    <citation type="journal article" date="2020" name="Appl. Environ. Microbiol.">
        <title>Diazotrophic Anaeromyxobacter Isolates from Soils.</title>
        <authorList>
            <person name="Masuda Y."/>
            <person name="Yamanaka H."/>
            <person name="Xu Z.X."/>
            <person name="Shiratori Y."/>
            <person name="Aono T."/>
            <person name="Amachi S."/>
            <person name="Senoo K."/>
            <person name="Itoh H."/>
        </authorList>
    </citation>
    <scope>NUCLEOTIDE SEQUENCE [LARGE SCALE GENOMIC DNA]</scope>
    <source>
        <strain evidence="9">R267</strain>
    </source>
</reference>
<dbReference type="InterPro" id="IPR036097">
    <property type="entry name" value="HisK_dim/P_sf"/>
</dbReference>
<dbReference type="PRINTS" id="PR00344">
    <property type="entry name" value="BCTRLSENSOR"/>
</dbReference>
<dbReference type="SUPFAM" id="SSF52172">
    <property type="entry name" value="CheY-like"/>
    <property type="match status" value="3"/>
</dbReference>
<evidence type="ECO:0000259" key="6">
    <source>
        <dbReference type="PROSITE" id="PS50110"/>
    </source>
</evidence>
<dbReference type="PROSITE" id="PS50110">
    <property type="entry name" value="RESPONSE_REGULATORY"/>
    <property type="match status" value="3"/>
</dbReference>
<feature type="modified residue" description="4-aspartylphosphate" evidence="4">
    <location>
        <position position="182"/>
    </location>
</feature>
<evidence type="ECO:0000313" key="8">
    <source>
        <dbReference type="EMBL" id="GEJ55401.1"/>
    </source>
</evidence>
<dbReference type="SMART" id="SM00091">
    <property type="entry name" value="PAS"/>
    <property type="match status" value="1"/>
</dbReference>
<feature type="domain" description="Response regulatory" evidence="6">
    <location>
        <begin position="268"/>
        <end position="384"/>
    </location>
</feature>
<dbReference type="Gene3D" id="1.10.287.130">
    <property type="match status" value="1"/>
</dbReference>
<dbReference type="Gene3D" id="3.40.50.2300">
    <property type="match status" value="3"/>
</dbReference>
<sequence length="740" mass="79263">MIPVLVVDDSLTVRMDLQEAFSAAGFAPELAAGAGEARAALARRRFALVVLDVLLPDGDGLELLAEIKCSPDHGETPVMLLSSEAEVQHRIRGLQTGADEYVGKPYDASLLVARARELVRRTGSDEPAPPRRPVLVIDDSATAREALRAALEGAGFTVVTADSGGEGLRAAADRRPSAVVVDGVMPGMDGATFIRRLRGDAVLRTTPCILLTAAGPEGEVRALEAGADAYVAKGEGSDPLVLARLEALLRGARPPAELGTAGALAPKRILAVGLGAPPAEAALEELRGEGHDVAVATSLQDALDLLAVDRVDGIVLDATPSLAAALEASRRTQADPARRELPLVLFGPRDEHEAMAAAVEAGADDYVSTARGLTVLRARVHAQLRRKQYEDENRAREAFARNAAILETIADAFFAVDRAWRLVYLNRTFEELLGARHDALLGADLWSSCQTLCGPAAEHELRRAAEEHAPITFETRAGERWFEVRAFPHQGGLSAYLRDVTERRRSQEVQAHLLGIVGHDLRTPLTALSASAALVLRDRALPERHRRALERVTSGAARMSRLISDLLDYSRARLGQGLPVSFRPADLDTLCREAVHEVEAAHPGRTVVYQPQGDGSGVFDPDRMQQVVMNLLTNAVRYGAPGTPVALAWRGQGEERILSVHNEGTPIPPRLREHLFEPFKRGDGAGNSWGGVGLGLYIVGEIVRAHGGRVVVRSDEATGTLFEVTFPARPPARAAPRAGP</sequence>
<dbReference type="SUPFAM" id="SSF47384">
    <property type="entry name" value="Homodimeric domain of signal transducing histidine kinase"/>
    <property type="match status" value="1"/>
</dbReference>
<dbReference type="InterPro" id="IPR035965">
    <property type="entry name" value="PAS-like_dom_sf"/>
</dbReference>
<dbReference type="CDD" id="cd00075">
    <property type="entry name" value="HATPase"/>
    <property type="match status" value="1"/>
</dbReference>
<feature type="domain" description="PAS" evidence="7">
    <location>
        <begin position="398"/>
        <end position="442"/>
    </location>
</feature>
<dbReference type="EMBL" id="BJTG01000001">
    <property type="protein sequence ID" value="GEJ55401.1"/>
    <property type="molecule type" value="Genomic_DNA"/>
</dbReference>
<dbReference type="Proteomes" id="UP000503640">
    <property type="component" value="Unassembled WGS sequence"/>
</dbReference>
<dbReference type="InterPro" id="IPR003594">
    <property type="entry name" value="HATPase_dom"/>
</dbReference>
<feature type="domain" description="Histidine kinase" evidence="5">
    <location>
        <begin position="516"/>
        <end position="730"/>
    </location>
</feature>
<evidence type="ECO:0000256" key="3">
    <source>
        <dbReference type="ARBA" id="ARBA00022553"/>
    </source>
</evidence>
<dbReference type="Pfam" id="PF08448">
    <property type="entry name" value="PAS_4"/>
    <property type="match status" value="1"/>
</dbReference>
<dbReference type="InterPro" id="IPR001789">
    <property type="entry name" value="Sig_transdc_resp-reg_receiver"/>
</dbReference>
<dbReference type="SMART" id="SM00388">
    <property type="entry name" value="HisKA"/>
    <property type="match status" value="1"/>
</dbReference>
<dbReference type="CDD" id="cd00130">
    <property type="entry name" value="PAS"/>
    <property type="match status" value="1"/>
</dbReference>
<feature type="modified residue" description="4-aspartylphosphate" evidence="4">
    <location>
        <position position="52"/>
    </location>
</feature>
<evidence type="ECO:0000256" key="2">
    <source>
        <dbReference type="ARBA" id="ARBA00012438"/>
    </source>
</evidence>